<dbReference type="InterPro" id="IPR009057">
    <property type="entry name" value="Homeodomain-like_sf"/>
</dbReference>
<proteinExistence type="predicted"/>
<dbReference type="AlphaFoldDB" id="A0A2N5Q1C5"/>
<dbReference type="InterPro" id="IPR050624">
    <property type="entry name" value="HTH-type_Tx_Regulator"/>
</dbReference>
<evidence type="ECO:0000313" key="4">
    <source>
        <dbReference type="EMBL" id="PLT87830.1"/>
    </source>
</evidence>
<comment type="caution">
    <text evidence="4">The sequence shown here is derived from an EMBL/GenBank/DDBJ whole genome shotgun (WGS) entry which is preliminary data.</text>
</comment>
<organism evidence="4 5">
    <name type="scientific">Mediterraneibacter gnavus</name>
    <name type="common">Ruminococcus gnavus</name>
    <dbReference type="NCBI Taxonomy" id="33038"/>
    <lineage>
        <taxon>Bacteria</taxon>
        <taxon>Bacillati</taxon>
        <taxon>Bacillota</taxon>
        <taxon>Clostridia</taxon>
        <taxon>Lachnospirales</taxon>
        <taxon>Lachnospiraceae</taxon>
        <taxon>Mediterraneibacter</taxon>
    </lineage>
</organism>
<dbReference type="PANTHER" id="PTHR43479">
    <property type="entry name" value="ACREF/ENVCD OPERON REPRESSOR-RELATED"/>
    <property type="match status" value="1"/>
</dbReference>
<reference evidence="4 5" key="1">
    <citation type="journal article" date="2017" name="Genome Med.">
        <title>A novel Ruminococcus gnavus clade enriched in inflammatory bowel disease patients.</title>
        <authorList>
            <person name="Hall A.B."/>
            <person name="Yassour M."/>
            <person name="Sauk J."/>
            <person name="Garner A."/>
            <person name="Jiang X."/>
            <person name="Arthur T."/>
            <person name="Lagoudas G.K."/>
            <person name="Vatanen T."/>
            <person name="Fornelos N."/>
            <person name="Wilson R."/>
            <person name="Bertha M."/>
            <person name="Cohen M."/>
            <person name="Garber J."/>
            <person name="Khalili H."/>
            <person name="Gevers D."/>
            <person name="Ananthakrishnan A.N."/>
            <person name="Kugathasan S."/>
            <person name="Lander E.S."/>
            <person name="Blainey P."/>
            <person name="Vlamakis H."/>
            <person name="Xavier R.J."/>
            <person name="Huttenhower C."/>
        </authorList>
    </citation>
    <scope>NUCLEOTIDE SEQUENCE [LARGE SCALE GENOMIC DNA]</scope>
    <source>
        <strain evidence="4 5">RJX1128</strain>
    </source>
</reference>
<feature type="DNA-binding region" description="H-T-H motif" evidence="2">
    <location>
        <begin position="35"/>
        <end position="54"/>
    </location>
</feature>
<feature type="domain" description="HTH tetR-type" evidence="3">
    <location>
        <begin position="12"/>
        <end position="72"/>
    </location>
</feature>
<dbReference type="GO" id="GO:0003677">
    <property type="term" value="F:DNA binding"/>
    <property type="evidence" value="ECO:0007669"/>
    <property type="project" value="UniProtKB-UniRule"/>
</dbReference>
<dbReference type="PANTHER" id="PTHR43479:SF11">
    <property type="entry name" value="ACREF_ENVCD OPERON REPRESSOR-RELATED"/>
    <property type="match status" value="1"/>
</dbReference>
<evidence type="ECO:0000259" key="3">
    <source>
        <dbReference type="PROSITE" id="PS50977"/>
    </source>
</evidence>
<dbReference type="Proteomes" id="UP000234840">
    <property type="component" value="Unassembled WGS sequence"/>
</dbReference>
<name>A0A2N5Q1C5_MEDGN</name>
<dbReference type="EMBL" id="NIHW01000010">
    <property type="protein sequence ID" value="PLT87830.1"/>
    <property type="molecule type" value="Genomic_DNA"/>
</dbReference>
<keyword evidence="1 2" id="KW-0238">DNA-binding</keyword>
<accession>A0A2N5Q1C5</accession>
<evidence type="ECO:0000313" key="5">
    <source>
        <dbReference type="Proteomes" id="UP000234840"/>
    </source>
</evidence>
<gene>
    <name evidence="4" type="ORF">CDL20_05645</name>
</gene>
<dbReference type="RefSeq" id="WP_101882227.1">
    <property type="nucleotide sequence ID" value="NZ_CAXSWW010000004.1"/>
</dbReference>
<dbReference type="InterPro" id="IPR001647">
    <property type="entry name" value="HTH_TetR"/>
</dbReference>
<dbReference type="Gene3D" id="1.10.357.10">
    <property type="entry name" value="Tetracycline Repressor, domain 2"/>
    <property type="match status" value="1"/>
</dbReference>
<evidence type="ECO:0000256" key="1">
    <source>
        <dbReference type="ARBA" id="ARBA00023125"/>
    </source>
</evidence>
<sequence length="194" mass="22320">MKPLTKRQQQALATKQKIFKCAVSLFAQKAYENVTVNDICQQAQVSVGAFYHHYQSKENILDEGYRLFDQEVELAWFAGHPADNLDAIRFLISEQAASMERMGVPAALQYFKNQLSCSEKYILNPDRFFYQTIKNTIEKEISSGNLKGTAFLITEDILSATRGTIYDWCLHEGSYSLSEKMLRMTEMVLQYHFS</sequence>
<dbReference type="PRINTS" id="PR00455">
    <property type="entry name" value="HTHTETR"/>
</dbReference>
<dbReference type="Pfam" id="PF00440">
    <property type="entry name" value="TetR_N"/>
    <property type="match status" value="1"/>
</dbReference>
<evidence type="ECO:0000256" key="2">
    <source>
        <dbReference type="PROSITE-ProRule" id="PRU00335"/>
    </source>
</evidence>
<dbReference type="SUPFAM" id="SSF46689">
    <property type="entry name" value="Homeodomain-like"/>
    <property type="match status" value="1"/>
</dbReference>
<dbReference type="PROSITE" id="PS50977">
    <property type="entry name" value="HTH_TETR_2"/>
    <property type="match status" value="1"/>
</dbReference>
<protein>
    <recommendedName>
        <fullName evidence="3">HTH tetR-type domain-containing protein</fullName>
    </recommendedName>
</protein>